<accession>A0A3B1ABT1</accession>
<name>A0A3B1ABT1_9ZZZZ</name>
<dbReference type="EMBL" id="UOFU01000315">
    <property type="protein sequence ID" value="VAX03176.1"/>
    <property type="molecule type" value="Genomic_DNA"/>
</dbReference>
<sequence>MIVLRSTVLFLLTLSLASATEIDPPQTKQALRQLLGDIDKHEQHNNRQRAVLQRIEQQMECNWALIRSYEICTQLYRQDEPQKHLACVNTAKENTTRCLSNTTDQP</sequence>
<organism evidence="1">
    <name type="scientific">hydrothermal vent metagenome</name>
    <dbReference type="NCBI Taxonomy" id="652676"/>
    <lineage>
        <taxon>unclassified sequences</taxon>
        <taxon>metagenomes</taxon>
        <taxon>ecological metagenomes</taxon>
    </lineage>
</organism>
<dbReference type="AlphaFoldDB" id="A0A3B1ABT1"/>
<gene>
    <name evidence="1" type="ORF">MNBD_GAMMA20-477</name>
</gene>
<reference evidence="1" key="1">
    <citation type="submission" date="2018-06" db="EMBL/GenBank/DDBJ databases">
        <authorList>
            <person name="Zhirakovskaya E."/>
        </authorList>
    </citation>
    <scope>NUCLEOTIDE SEQUENCE</scope>
</reference>
<evidence type="ECO:0000313" key="1">
    <source>
        <dbReference type="EMBL" id="VAX03176.1"/>
    </source>
</evidence>
<proteinExistence type="predicted"/>
<protein>
    <submittedName>
        <fullName evidence="1">Uncharacterized protein</fullName>
    </submittedName>
</protein>